<accession>A0ABD5U6W0</accession>
<evidence type="ECO:0000313" key="4">
    <source>
        <dbReference type="EMBL" id="MFC6836091.1"/>
    </source>
</evidence>
<feature type="region of interest" description="Disordered" evidence="1">
    <location>
        <begin position="196"/>
        <end position="228"/>
    </location>
</feature>
<dbReference type="Proteomes" id="UP001596406">
    <property type="component" value="Unassembled WGS sequence"/>
</dbReference>
<evidence type="ECO:0000259" key="3">
    <source>
        <dbReference type="Pfam" id="PF24036"/>
    </source>
</evidence>
<feature type="compositionally biased region" description="Low complexity" evidence="1">
    <location>
        <begin position="315"/>
        <end position="325"/>
    </location>
</feature>
<dbReference type="AlphaFoldDB" id="A0ABD5U6W0"/>
<dbReference type="InterPro" id="IPR036388">
    <property type="entry name" value="WH-like_DNA-bd_sf"/>
</dbReference>
<feature type="compositionally biased region" description="Gly residues" evidence="1">
    <location>
        <begin position="266"/>
        <end position="288"/>
    </location>
</feature>
<keyword evidence="5" id="KW-1185">Reference proteome</keyword>
<evidence type="ECO:0000313" key="5">
    <source>
        <dbReference type="Proteomes" id="UP001596406"/>
    </source>
</evidence>
<organism evidence="4 5">
    <name type="scientific">Halomarina ordinaria</name>
    <dbReference type="NCBI Taxonomy" id="3033939"/>
    <lineage>
        <taxon>Archaea</taxon>
        <taxon>Methanobacteriati</taxon>
        <taxon>Methanobacteriota</taxon>
        <taxon>Stenosarchaea group</taxon>
        <taxon>Halobacteria</taxon>
        <taxon>Halobacteriales</taxon>
        <taxon>Natronomonadaceae</taxon>
        <taxon>Halomarina</taxon>
    </lineage>
</organism>
<dbReference type="InterPro" id="IPR036390">
    <property type="entry name" value="WH_DNA-bd_sf"/>
</dbReference>
<protein>
    <submittedName>
        <fullName evidence="4">Helix-turn-helix transcriptional regulator</fullName>
    </submittedName>
</protein>
<dbReference type="Pfam" id="PF24034">
    <property type="entry name" value="DUF7343"/>
    <property type="match status" value="1"/>
</dbReference>
<evidence type="ECO:0000259" key="2">
    <source>
        <dbReference type="Pfam" id="PF24034"/>
    </source>
</evidence>
<comment type="caution">
    <text evidence="4">The sequence shown here is derived from an EMBL/GenBank/DDBJ whole genome shotgun (WGS) entry which is preliminary data.</text>
</comment>
<proteinExistence type="predicted"/>
<name>A0ABD5U6W0_9EURY</name>
<dbReference type="Gene3D" id="1.10.10.10">
    <property type="entry name" value="Winged helix-like DNA-binding domain superfamily/Winged helix DNA-binding domain"/>
    <property type="match status" value="1"/>
</dbReference>
<dbReference type="EMBL" id="JBHSXM010000001">
    <property type="protein sequence ID" value="MFC6836091.1"/>
    <property type="molecule type" value="Genomic_DNA"/>
</dbReference>
<dbReference type="InterPro" id="IPR055767">
    <property type="entry name" value="DUF7343"/>
</dbReference>
<dbReference type="InterPro" id="IPR011991">
    <property type="entry name" value="ArsR-like_HTH"/>
</dbReference>
<dbReference type="CDD" id="cd00090">
    <property type="entry name" value="HTH_ARSR"/>
    <property type="match status" value="1"/>
</dbReference>
<dbReference type="Pfam" id="PF24036">
    <property type="entry name" value="DUF7345"/>
    <property type="match status" value="1"/>
</dbReference>
<feature type="domain" description="DUF7343" evidence="2">
    <location>
        <begin position="334"/>
        <end position="393"/>
    </location>
</feature>
<reference evidence="4 5" key="1">
    <citation type="journal article" date="2019" name="Int. J. Syst. Evol. Microbiol.">
        <title>The Global Catalogue of Microorganisms (GCM) 10K type strain sequencing project: providing services to taxonomists for standard genome sequencing and annotation.</title>
        <authorList>
            <consortium name="The Broad Institute Genomics Platform"/>
            <consortium name="The Broad Institute Genome Sequencing Center for Infectious Disease"/>
            <person name="Wu L."/>
            <person name="Ma J."/>
        </authorList>
    </citation>
    <scope>NUCLEOTIDE SEQUENCE [LARGE SCALE GENOMIC DNA]</scope>
    <source>
        <strain evidence="4 5">PSRA2</strain>
    </source>
</reference>
<evidence type="ECO:0000256" key="1">
    <source>
        <dbReference type="SAM" id="MobiDB-lite"/>
    </source>
</evidence>
<dbReference type="InterPro" id="IPR055769">
    <property type="entry name" value="DUF7345"/>
</dbReference>
<gene>
    <name evidence="4" type="ORF">ACFQHK_06165</name>
</gene>
<dbReference type="RefSeq" id="WP_304447784.1">
    <property type="nucleotide sequence ID" value="NZ_JARRAH010000001.1"/>
</dbReference>
<feature type="region of interest" description="Disordered" evidence="1">
    <location>
        <begin position="263"/>
        <end position="334"/>
    </location>
</feature>
<sequence>MSRALGVWLLAVFLVVSAVPGGGAAAQSEPTPEFDRTTFDIEVMENGSARWTFEYSQPLETSADRSEFETFAAEFNESEQELYTDFQERARTLTTTGSEQTGRQMFPVDFERQAYVTPLGNKGVVEMSFRWEGFALVSDDRVVVGDVFDGGLYLAPNQRLQMSWDDDRLTYVSASPDADQQTSETVIWEAEDGGTQFYDEQPGLTLESPNATNESDTDDEDTPDSAVEGVLSPMSIGALLAALALCALALVRFDVVDRLGDDGDGGSEGTGDGAGGDSPGDGSSGGDGPGPPTTDAGVETSRDVGDDTDAEEGPDPVVEPGGPSEAADIPDELLLTDEDRVLRLLEENGGRMRQVDIVEGTDWSKSKVSMLLSDMEDDGLVNKLRVGRENIVSRDVESGSEPPSSGDDE</sequence>
<dbReference type="SUPFAM" id="SSF46785">
    <property type="entry name" value="Winged helix' DNA-binding domain"/>
    <property type="match status" value="1"/>
</dbReference>
<feature type="domain" description="DUF7345" evidence="3">
    <location>
        <begin position="41"/>
        <end position="166"/>
    </location>
</feature>